<feature type="domain" description="MobA/VirD2-like nuclease" evidence="2">
    <location>
        <begin position="36"/>
        <end position="157"/>
    </location>
</feature>
<dbReference type="AlphaFoldDB" id="A0AAU6U0T9"/>
<gene>
    <name evidence="3" type="ORF">MRM75_13975</name>
</gene>
<accession>A0AAU6U0T9</accession>
<feature type="compositionally biased region" description="Basic and acidic residues" evidence="1">
    <location>
        <begin position="352"/>
        <end position="364"/>
    </location>
</feature>
<evidence type="ECO:0000256" key="1">
    <source>
        <dbReference type="SAM" id="MobiDB-lite"/>
    </source>
</evidence>
<sequence length="481" mass="53700">MKAKITKQKVSGKSRTALQLLRYLSDTKEKGAGLKCAELIYCNIPEMDPVNQAKALNDMQKLRRNCNNHIYQISLSLPIGDDISDEMWQRLAIDFLEEMGLEPTNRPVVSFRHHDTEHQHIHIATSRIGYDGSLWSDSRDVYKAIEITQRLEIRYGLTITKGFSKKDVKSLTKNEIEMSMRMNELAPRAVIQQAIDLALGERVTVHAFIERLEEVGITAKPNCTKTTFNGFSFEYNGVPFKGSSLGKKYTLKNLISRGLQYEQKRDIGLLNERKKAINSQDNRIYEGISDQAAGGTGINPASAHGDYRESGSNQNRDRGIEARLRESAGAGQPDNGTGRADERCNRTAGAGRCDERGDGFDPVGYREQDQKIRIEVGKTPHGVSAEKIQERANLSDRTTAHDAANRATASTAKAHILDTASAERMCLTMLKEDDYSRQQIKQALVECGHSDSDTAWIILRAIRALEHERGVNPRSAVLKGL</sequence>
<dbReference type="InterPro" id="IPR005094">
    <property type="entry name" value="Endonuclease_MobA/VirD2"/>
</dbReference>
<evidence type="ECO:0000313" key="3">
    <source>
        <dbReference type="EMBL" id="XAG67753.1"/>
    </source>
</evidence>
<name>A0AAU6U0T9_UNCXX</name>
<evidence type="ECO:0000259" key="2">
    <source>
        <dbReference type="Pfam" id="PF03432"/>
    </source>
</evidence>
<organism evidence="3">
    <name type="scientific">bacterium 19CA06SA08-2</name>
    <dbReference type="NCBI Taxonomy" id="2920658"/>
    <lineage>
        <taxon>Bacteria</taxon>
    </lineage>
</organism>
<dbReference type="EMBL" id="CP095353">
    <property type="protein sequence ID" value="XAG67753.1"/>
    <property type="molecule type" value="Genomic_DNA"/>
</dbReference>
<proteinExistence type="predicted"/>
<feature type="region of interest" description="Disordered" evidence="1">
    <location>
        <begin position="291"/>
        <end position="364"/>
    </location>
</feature>
<reference evidence="3" key="1">
    <citation type="submission" date="2022-03" db="EMBL/GenBank/DDBJ databases">
        <title>Sea Food Isolates.</title>
        <authorList>
            <person name="Li c."/>
        </authorList>
    </citation>
    <scope>NUCLEOTIDE SEQUENCE</scope>
    <source>
        <strain evidence="3">19CA06SA08-2</strain>
    </source>
</reference>
<protein>
    <submittedName>
        <fullName evidence="3">Relaxase/mobilization nuclease domain-containing protein</fullName>
    </submittedName>
</protein>
<dbReference type="Pfam" id="PF03432">
    <property type="entry name" value="Relaxase"/>
    <property type="match status" value="1"/>
</dbReference>
<feature type="compositionally biased region" description="Basic and acidic residues" evidence="1">
    <location>
        <begin position="305"/>
        <end position="326"/>
    </location>
</feature>